<reference evidence="4" key="1">
    <citation type="journal article" date="2019" name="Int. J. Syst. Evol. Microbiol.">
        <title>The Global Catalogue of Microorganisms (GCM) 10K type strain sequencing project: providing services to taxonomists for standard genome sequencing and annotation.</title>
        <authorList>
            <consortium name="The Broad Institute Genomics Platform"/>
            <consortium name="The Broad Institute Genome Sequencing Center for Infectious Disease"/>
            <person name="Wu L."/>
            <person name="Ma J."/>
        </authorList>
    </citation>
    <scope>NUCLEOTIDE SEQUENCE [LARGE SCALE GENOMIC DNA]</scope>
    <source>
        <strain evidence="4">JCM 17688</strain>
    </source>
</reference>
<name>A0ABP8JGC2_9ACTN</name>
<sequence>MTSSAAGIQRSRTVVAAVLAVLLVLTGCSTQPLQVAGPSSSAAAPSIAPTLRTATVAADPVPVSPAPVPSLPVTVHSADGRDVTVRDASRIVALDRYGTYGTTVFALGLGSHLVGRDIATDFPAASHIPDLTPDGSTANAEAIIALRPTVVLTDTTMPAASTLVTQLTAAGIPVVLGNPTRSVDSTDDTLRAVAKALGVPAAGDELVRRTDDQIAQARAMVPASITSGAHRRPRIAFLYARGTGLLILGGRGSGADALISLIGGVDAGTAAGLTDPFTSLTSEGLIKAAPDALLMMTGGLTSVGGVAGLLTVPGVAQTPAGRSRTVIDMADGQLLSFGPRTGEVAIALARALYAR</sequence>
<gene>
    <name evidence="3" type="ORF">GCM10023147_18170</name>
</gene>
<comment type="similarity">
    <text evidence="1">Belongs to the bacterial solute-binding protein 8 family.</text>
</comment>
<comment type="caution">
    <text evidence="3">The sequence shown here is derived from an EMBL/GenBank/DDBJ whole genome shotgun (WGS) entry which is preliminary data.</text>
</comment>
<evidence type="ECO:0000313" key="3">
    <source>
        <dbReference type="EMBL" id="GAA4390338.1"/>
    </source>
</evidence>
<dbReference type="Pfam" id="PF01497">
    <property type="entry name" value="Peripla_BP_2"/>
    <property type="match status" value="1"/>
</dbReference>
<protein>
    <submittedName>
        <fullName evidence="3">ABC transporter substrate-binding protein</fullName>
    </submittedName>
</protein>
<dbReference type="PANTHER" id="PTHR30535">
    <property type="entry name" value="VITAMIN B12-BINDING PROTEIN"/>
    <property type="match status" value="1"/>
</dbReference>
<keyword evidence="4" id="KW-1185">Reference proteome</keyword>
<evidence type="ECO:0000313" key="4">
    <source>
        <dbReference type="Proteomes" id="UP001500635"/>
    </source>
</evidence>
<dbReference type="Gene3D" id="3.40.50.1980">
    <property type="entry name" value="Nitrogenase molybdenum iron protein domain"/>
    <property type="match status" value="2"/>
</dbReference>
<dbReference type="PROSITE" id="PS50983">
    <property type="entry name" value="FE_B12_PBP"/>
    <property type="match status" value="1"/>
</dbReference>
<accession>A0ABP8JGC2</accession>
<evidence type="ECO:0000256" key="1">
    <source>
        <dbReference type="ARBA" id="ARBA00008814"/>
    </source>
</evidence>
<evidence type="ECO:0000259" key="2">
    <source>
        <dbReference type="PROSITE" id="PS50983"/>
    </source>
</evidence>
<dbReference type="SUPFAM" id="SSF53807">
    <property type="entry name" value="Helical backbone' metal receptor"/>
    <property type="match status" value="1"/>
</dbReference>
<feature type="domain" description="Fe/B12 periplasmic-binding" evidence="2">
    <location>
        <begin position="90"/>
        <end position="355"/>
    </location>
</feature>
<dbReference type="Proteomes" id="UP001500635">
    <property type="component" value="Unassembled WGS sequence"/>
</dbReference>
<dbReference type="RefSeq" id="WP_344994064.1">
    <property type="nucleotide sequence ID" value="NZ_BAABFR010000022.1"/>
</dbReference>
<dbReference type="EMBL" id="BAABFR010000022">
    <property type="protein sequence ID" value="GAA4390338.1"/>
    <property type="molecule type" value="Genomic_DNA"/>
</dbReference>
<dbReference type="PANTHER" id="PTHR30535:SF4">
    <property type="entry name" value="HEMIN-BINDING PERIPLASMIC PROTEIN HMUT"/>
    <property type="match status" value="1"/>
</dbReference>
<dbReference type="InterPro" id="IPR002491">
    <property type="entry name" value="ABC_transptr_periplasmic_BD"/>
</dbReference>
<proteinExistence type="inferred from homology"/>
<dbReference type="InterPro" id="IPR050902">
    <property type="entry name" value="ABC_Transporter_SBP"/>
</dbReference>
<organism evidence="3 4">
    <name type="scientific">Tsukamurella soli</name>
    <dbReference type="NCBI Taxonomy" id="644556"/>
    <lineage>
        <taxon>Bacteria</taxon>
        <taxon>Bacillati</taxon>
        <taxon>Actinomycetota</taxon>
        <taxon>Actinomycetes</taxon>
        <taxon>Mycobacteriales</taxon>
        <taxon>Tsukamurellaceae</taxon>
        <taxon>Tsukamurella</taxon>
    </lineage>
</organism>